<gene>
    <name evidence="1" type="ORF">M422DRAFT_39599</name>
</gene>
<proteinExistence type="predicted"/>
<keyword evidence="2" id="KW-1185">Reference proteome</keyword>
<evidence type="ECO:0000313" key="1">
    <source>
        <dbReference type="EMBL" id="KIJ23464.1"/>
    </source>
</evidence>
<name>A0A0C9TNM3_SPHS4</name>
<organism evidence="1 2">
    <name type="scientific">Sphaerobolus stellatus (strain SS14)</name>
    <dbReference type="NCBI Taxonomy" id="990650"/>
    <lineage>
        <taxon>Eukaryota</taxon>
        <taxon>Fungi</taxon>
        <taxon>Dikarya</taxon>
        <taxon>Basidiomycota</taxon>
        <taxon>Agaricomycotina</taxon>
        <taxon>Agaricomycetes</taxon>
        <taxon>Phallomycetidae</taxon>
        <taxon>Geastrales</taxon>
        <taxon>Sphaerobolaceae</taxon>
        <taxon>Sphaerobolus</taxon>
    </lineage>
</organism>
<dbReference type="OrthoDB" id="3227556at2759"/>
<dbReference type="AlphaFoldDB" id="A0A0C9TNM3"/>
<dbReference type="EMBL" id="KN837666">
    <property type="protein sequence ID" value="KIJ23464.1"/>
    <property type="molecule type" value="Genomic_DNA"/>
</dbReference>
<protein>
    <submittedName>
        <fullName evidence="1">Uncharacterized protein</fullName>
    </submittedName>
</protein>
<dbReference type="HOGENOM" id="CLU_169800_0_0_1"/>
<accession>A0A0C9TNM3</accession>
<reference evidence="1 2" key="1">
    <citation type="submission" date="2014-06" db="EMBL/GenBank/DDBJ databases">
        <title>Evolutionary Origins and Diversification of the Mycorrhizal Mutualists.</title>
        <authorList>
            <consortium name="DOE Joint Genome Institute"/>
            <consortium name="Mycorrhizal Genomics Consortium"/>
            <person name="Kohler A."/>
            <person name="Kuo A."/>
            <person name="Nagy L.G."/>
            <person name="Floudas D."/>
            <person name="Copeland A."/>
            <person name="Barry K.W."/>
            <person name="Cichocki N."/>
            <person name="Veneault-Fourrey C."/>
            <person name="LaButti K."/>
            <person name="Lindquist E.A."/>
            <person name="Lipzen A."/>
            <person name="Lundell T."/>
            <person name="Morin E."/>
            <person name="Murat C."/>
            <person name="Riley R."/>
            <person name="Ohm R."/>
            <person name="Sun H."/>
            <person name="Tunlid A."/>
            <person name="Henrissat B."/>
            <person name="Grigoriev I.V."/>
            <person name="Hibbett D.S."/>
            <person name="Martin F."/>
        </authorList>
    </citation>
    <scope>NUCLEOTIDE SEQUENCE [LARGE SCALE GENOMIC DNA]</scope>
    <source>
        <strain evidence="1 2">SS14</strain>
    </source>
</reference>
<dbReference type="Proteomes" id="UP000054279">
    <property type="component" value="Unassembled WGS sequence"/>
</dbReference>
<evidence type="ECO:0000313" key="2">
    <source>
        <dbReference type="Proteomes" id="UP000054279"/>
    </source>
</evidence>
<sequence>MATTSSKDKEPLPLSDLLRDLALIRASDTELSEILRATSASSESDNKDNVVDQSYTFVKEARAALRIQYRGDLDRVGNTLDHVREGLEEVLEGIDSK</sequence>